<evidence type="ECO:0000256" key="5">
    <source>
        <dbReference type="RuleBase" id="RU000489"/>
    </source>
</evidence>
<keyword evidence="2 5" id="KW-0378">Hydrolase</keyword>
<dbReference type="GO" id="GO:0005975">
    <property type="term" value="P:carbohydrate metabolic process"/>
    <property type="evidence" value="ECO:0007669"/>
    <property type="project" value="InterPro"/>
</dbReference>
<keyword evidence="3" id="KW-1015">Disulfide bond</keyword>
<dbReference type="Proteomes" id="UP001209878">
    <property type="component" value="Unassembled WGS sequence"/>
</dbReference>
<feature type="signal peptide" evidence="7">
    <location>
        <begin position="1"/>
        <end position="23"/>
    </location>
</feature>
<keyword evidence="1 7" id="KW-0732">Signal</keyword>
<dbReference type="PROSITE" id="PS51910">
    <property type="entry name" value="GH18_2"/>
    <property type="match status" value="1"/>
</dbReference>
<dbReference type="InterPro" id="IPR017853">
    <property type="entry name" value="GH"/>
</dbReference>
<accession>A0AAD9UEX2</accession>
<dbReference type="PROSITE" id="PS01095">
    <property type="entry name" value="GH18_1"/>
    <property type="match status" value="1"/>
</dbReference>
<evidence type="ECO:0000256" key="2">
    <source>
        <dbReference type="ARBA" id="ARBA00022801"/>
    </source>
</evidence>
<dbReference type="GO" id="GO:0005576">
    <property type="term" value="C:extracellular region"/>
    <property type="evidence" value="ECO:0007669"/>
    <property type="project" value="TreeGrafter"/>
</dbReference>
<dbReference type="FunFam" id="3.10.50.10:FF:000001">
    <property type="entry name" value="Chitinase 3-like 1"/>
    <property type="match status" value="1"/>
</dbReference>
<dbReference type="SUPFAM" id="SSF54556">
    <property type="entry name" value="Chitinase insertion domain"/>
    <property type="match status" value="1"/>
</dbReference>
<reference evidence="9" key="1">
    <citation type="journal article" date="2023" name="Mol. Biol. Evol.">
        <title>Third-Generation Sequencing Reveals the Adaptive Role of the Epigenome in Three Deep-Sea Polychaetes.</title>
        <authorList>
            <person name="Perez M."/>
            <person name="Aroh O."/>
            <person name="Sun Y."/>
            <person name="Lan Y."/>
            <person name="Juniper S.K."/>
            <person name="Young C.R."/>
            <person name="Angers B."/>
            <person name="Qian P.Y."/>
        </authorList>
    </citation>
    <scope>NUCLEOTIDE SEQUENCE</scope>
    <source>
        <strain evidence="9">R07B-5</strain>
    </source>
</reference>
<sequence length="408" mass="47220">MKVFTVILAVCLSVLVLSSSVSAGGPNYKRICYYTNWGQYRPKLGKFLPEDIDPTLCTHIIYAFGMLKHNKLKAFEWNDETKPWRVGMFDRVIALKKKNPALKVLLAVGGWTAGTKEMGKMLASAANRTAFTKQAISFLRTRKFDGLDLDFEFPGSRGSRRNDKFRFTLLCKGLKNAFIQEAAKRKLDRLLLTAAVSAAPKTIRRAYQVRNIARYLDFINLMAYDFHGAWDNRTGHNAPLFRRKKERGYKAQLNLSYAARFWKWFGCPPSKLIIGLGVYARGFRLKYADYYYGMNSQTVGASDAALYTQEKGFVAYYEICRMLYGKRKKKKKLARYWNKEQKVPYLVYGDQWYGYDDETSLAWKVYWLKKGGYGGWMVWSLDMDDFRGKFCNKGRYPLITAMNRMLLS</sequence>
<dbReference type="InterPro" id="IPR001579">
    <property type="entry name" value="Glyco_hydro_18_chit_AS"/>
</dbReference>
<comment type="caution">
    <text evidence="9">The sequence shown here is derived from an EMBL/GenBank/DDBJ whole genome shotgun (WGS) entry which is preliminary data.</text>
</comment>
<feature type="domain" description="GH18" evidence="8">
    <location>
        <begin position="28"/>
        <end position="408"/>
    </location>
</feature>
<keyword evidence="4 5" id="KW-0326">Glycosidase</keyword>
<dbReference type="SUPFAM" id="SSF51445">
    <property type="entry name" value="(Trans)glycosidases"/>
    <property type="match status" value="1"/>
</dbReference>
<dbReference type="GO" id="GO:0006032">
    <property type="term" value="P:chitin catabolic process"/>
    <property type="evidence" value="ECO:0007669"/>
    <property type="project" value="TreeGrafter"/>
</dbReference>
<comment type="similarity">
    <text evidence="6">Belongs to the glycosyl hydrolase 18 family.</text>
</comment>
<dbReference type="Gene3D" id="3.10.50.10">
    <property type="match status" value="1"/>
</dbReference>
<evidence type="ECO:0000256" key="6">
    <source>
        <dbReference type="RuleBase" id="RU004453"/>
    </source>
</evidence>
<organism evidence="9 10">
    <name type="scientific">Ridgeia piscesae</name>
    <name type="common">Tubeworm</name>
    <dbReference type="NCBI Taxonomy" id="27915"/>
    <lineage>
        <taxon>Eukaryota</taxon>
        <taxon>Metazoa</taxon>
        <taxon>Spiralia</taxon>
        <taxon>Lophotrochozoa</taxon>
        <taxon>Annelida</taxon>
        <taxon>Polychaeta</taxon>
        <taxon>Sedentaria</taxon>
        <taxon>Canalipalpata</taxon>
        <taxon>Sabellida</taxon>
        <taxon>Siboglinidae</taxon>
        <taxon>Ridgeia</taxon>
    </lineage>
</organism>
<evidence type="ECO:0000313" key="9">
    <source>
        <dbReference type="EMBL" id="KAK2186799.1"/>
    </source>
</evidence>
<dbReference type="Pfam" id="PF00704">
    <property type="entry name" value="Glyco_hydro_18"/>
    <property type="match status" value="1"/>
</dbReference>
<evidence type="ECO:0000256" key="3">
    <source>
        <dbReference type="ARBA" id="ARBA00023157"/>
    </source>
</evidence>
<dbReference type="PANTHER" id="PTHR11177:SF317">
    <property type="entry name" value="CHITINASE 12-RELATED"/>
    <property type="match status" value="1"/>
</dbReference>
<dbReference type="SMART" id="SM00636">
    <property type="entry name" value="Glyco_18"/>
    <property type="match status" value="1"/>
</dbReference>
<name>A0AAD9UEX2_RIDPI</name>
<dbReference type="GO" id="GO:0008061">
    <property type="term" value="F:chitin binding"/>
    <property type="evidence" value="ECO:0007669"/>
    <property type="project" value="InterPro"/>
</dbReference>
<dbReference type="InterPro" id="IPR001223">
    <property type="entry name" value="Glyco_hydro18_cat"/>
</dbReference>
<keyword evidence="10" id="KW-1185">Reference proteome</keyword>
<proteinExistence type="inferred from homology"/>
<dbReference type="EMBL" id="JAODUO010000188">
    <property type="protein sequence ID" value="KAK2186799.1"/>
    <property type="molecule type" value="Genomic_DNA"/>
</dbReference>
<evidence type="ECO:0000256" key="1">
    <source>
        <dbReference type="ARBA" id="ARBA00022729"/>
    </source>
</evidence>
<feature type="chain" id="PRO_5042023788" description="GH18 domain-containing protein" evidence="7">
    <location>
        <begin position="24"/>
        <end position="408"/>
    </location>
</feature>
<dbReference type="PANTHER" id="PTHR11177">
    <property type="entry name" value="CHITINASE"/>
    <property type="match status" value="1"/>
</dbReference>
<dbReference type="Gene3D" id="3.20.20.80">
    <property type="entry name" value="Glycosidases"/>
    <property type="match status" value="1"/>
</dbReference>
<evidence type="ECO:0000256" key="4">
    <source>
        <dbReference type="ARBA" id="ARBA00023295"/>
    </source>
</evidence>
<evidence type="ECO:0000256" key="7">
    <source>
        <dbReference type="SAM" id="SignalP"/>
    </source>
</evidence>
<dbReference type="FunFam" id="3.20.20.80:FF:000007">
    <property type="entry name" value="Acidic mammalian chitinase"/>
    <property type="match status" value="1"/>
</dbReference>
<dbReference type="InterPro" id="IPR050314">
    <property type="entry name" value="Glycosyl_Hydrlase_18"/>
</dbReference>
<evidence type="ECO:0000259" key="8">
    <source>
        <dbReference type="PROSITE" id="PS51910"/>
    </source>
</evidence>
<dbReference type="CDD" id="cd02872">
    <property type="entry name" value="GH18_chitolectin_chitotriosidase"/>
    <property type="match status" value="1"/>
</dbReference>
<dbReference type="GO" id="GO:0004568">
    <property type="term" value="F:chitinase activity"/>
    <property type="evidence" value="ECO:0007669"/>
    <property type="project" value="UniProtKB-ARBA"/>
</dbReference>
<dbReference type="AlphaFoldDB" id="A0AAD9UEX2"/>
<gene>
    <name evidence="9" type="ORF">NP493_188g01013</name>
</gene>
<evidence type="ECO:0000313" key="10">
    <source>
        <dbReference type="Proteomes" id="UP001209878"/>
    </source>
</evidence>
<dbReference type="InterPro" id="IPR029070">
    <property type="entry name" value="Chitinase_insertion_sf"/>
</dbReference>
<protein>
    <recommendedName>
        <fullName evidence="8">GH18 domain-containing protein</fullName>
    </recommendedName>
</protein>
<dbReference type="InterPro" id="IPR011583">
    <property type="entry name" value="Chitinase_II/V-like_cat"/>
</dbReference>